<gene>
    <name evidence="8" type="ORF">ILEXP_LOCUS10883</name>
</gene>
<protein>
    <recommendedName>
        <fullName evidence="7">Myb-like domain-containing protein</fullName>
    </recommendedName>
</protein>
<feature type="domain" description="Myb-like" evidence="7">
    <location>
        <begin position="26"/>
        <end position="74"/>
    </location>
</feature>
<sequence length="88" mass="10547">MDKRSQKQANMASSSNSEEVSSIEWEFIKMTAQEEDLVNRMYRLVGDRWELIAGRVPGRKAEEIERYWMMRHSKVFAQKRKEHRARNS</sequence>
<dbReference type="GO" id="GO:0005634">
    <property type="term" value="C:nucleus"/>
    <property type="evidence" value="ECO:0007669"/>
    <property type="project" value="UniProtKB-SubCell"/>
</dbReference>
<feature type="region of interest" description="Disordered" evidence="6">
    <location>
        <begin position="1"/>
        <end position="21"/>
    </location>
</feature>
<comment type="subcellular location">
    <subcellularLocation>
        <location evidence="1">Nucleus</location>
    </subcellularLocation>
</comment>
<proteinExistence type="predicted"/>
<keyword evidence="5" id="KW-0539">Nucleus</keyword>
<dbReference type="InterPro" id="IPR001005">
    <property type="entry name" value="SANT/Myb"/>
</dbReference>
<dbReference type="SMART" id="SM00717">
    <property type="entry name" value="SANT"/>
    <property type="match status" value="1"/>
</dbReference>
<evidence type="ECO:0000256" key="6">
    <source>
        <dbReference type="SAM" id="MobiDB-lite"/>
    </source>
</evidence>
<evidence type="ECO:0000256" key="4">
    <source>
        <dbReference type="ARBA" id="ARBA00023163"/>
    </source>
</evidence>
<evidence type="ECO:0000256" key="3">
    <source>
        <dbReference type="ARBA" id="ARBA00023125"/>
    </source>
</evidence>
<evidence type="ECO:0000256" key="5">
    <source>
        <dbReference type="ARBA" id="ARBA00023242"/>
    </source>
</evidence>
<dbReference type="GO" id="GO:0030154">
    <property type="term" value="P:cell differentiation"/>
    <property type="evidence" value="ECO:0007669"/>
    <property type="project" value="UniProtKB-ARBA"/>
</dbReference>
<dbReference type="Gene3D" id="1.10.10.60">
    <property type="entry name" value="Homeodomain-like"/>
    <property type="match status" value="1"/>
</dbReference>
<dbReference type="GO" id="GO:0009653">
    <property type="term" value="P:anatomical structure morphogenesis"/>
    <property type="evidence" value="ECO:0007669"/>
    <property type="project" value="UniProtKB-ARBA"/>
</dbReference>
<dbReference type="GO" id="GO:0090558">
    <property type="term" value="P:plant epidermis development"/>
    <property type="evidence" value="ECO:0007669"/>
    <property type="project" value="UniProtKB-ARBA"/>
</dbReference>
<reference evidence="8 9" key="1">
    <citation type="submission" date="2024-02" db="EMBL/GenBank/DDBJ databases">
        <authorList>
            <person name="Vignale AGUSTIN F."/>
            <person name="Sosa J E."/>
            <person name="Modenutti C."/>
        </authorList>
    </citation>
    <scope>NUCLEOTIDE SEQUENCE [LARGE SCALE GENOMIC DNA]</scope>
</reference>
<evidence type="ECO:0000313" key="8">
    <source>
        <dbReference type="EMBL" id="CAK9143187.1"/>
    </source>
</evidence>
<dbReference type="PANTHER" id="PTHR47998:SF88">
    <property type="entry name" value="TRANSCRIPTION FACTOR TRY"/>
    <property type="match status" value="1"/>
</dbReference>
<organism evidence="8 9">
    <name type="scientific">Ilex paraguariensis</name>
    <name type="common">yerba mate</name>
    <dbReference type="NCBI Taxonomy" id="185542"/>
    <lineage>
        <taxon>Eukaryota</taxon>
        <taxon>Viridiplantae</taxon>
        <taxon>Streptophyta</taxon>
        <taxon>Embryophyta</taxon>
        <taxon>Tracheophyta</taxon>
        <taxon>Spermatophyta</taxon>
        <taxon>Magnoliopsida</taxon>
        <taxon>eudicotyledons</taxon>
        <taxon>Gunneridae</taxon>
        <taxon>Pentapetalae</taxon>
        <taxon>asterids</taxon>
        <taxon>campanulids</taxon>
        <taxon>Aquifoliales</taxon>
        <taxon>Aquifoliaceae</taxon>
        <taxon>Ilex</taxon>
    </lineage>
</organism>
<comment type="caution">
    <text evidence="8">The sequence shown here is derived from an EMBL/GenBank/DDBJ whole genome shotgun (WGS) entry which is preliminary data.</text>
</comment>
<evidence type="ECO:0000313" key="9">
    <source>
        <dbReference type="Proteomes" id="UP001642360"/>
    </source>
</evidence>
<keyword evidence="9" id="KW-1185">Reference proteome</keyword>
<keyword evidence="3" id="KW-0238">DNA-binding</keyword>
<dbReference type="Pfam" id="PF00249">
    <property type="entry name" value="Myb_DNA-binding"/>
    <property type="match status" value="1"/>
</dbReference>
<dbReference type="Proteomes" id="UP001642360">
    <property type="component" value="Unassembled WGS sequence"/>
</dbReference>
<accession>A0ABC8RMC0</accession>
<dbReference type="GO" id="GO:0048731">
    <property type="term" value="P:system development"/>
    <property type="evidence" value="ECO:0007669"/>
    <property type="project" value="UniProtKB-ARBA"/>
</dbReference>
<dbReference type="FunFam" id="1.10.10.60:FF:000160">
    <property type="entry name" value="MYB-like transcription factor"/>
    <property type="match status" value="1"/>
</dbReference>
<dbReference type="SUPFAM" id="SSF46689">
    <property type="entry name" value="Homeodomain-like"/>
    <property type="match status" value="1"/>
</dbReference>
<dbReference type="EMBL" id="CAUOFW020001280">
    <property type="protein sequence ID" value="CAK9143187.1"/>
    <property type="molecule type" value="Genomic_DNA"/>
</dbReference>
<dbReference type="CDD" id="cd00167">
    <property type="entry name" value="SANT"/>
    <property type="match status" value="1"/>
</dbReference>
<dbReference type="GO" id="GO:0003677">
    <property type="term" value="F:DNA binding"/>
    <property type="evidence" value="ECO:0007669"/>
    <property type="project" value="UniProtKB-KW"/>
</dbReference>
<evidence type="ECO:0000256" key="2">
    <source>
        <dbReference type="ARBA" id="ARBA00023015"/>
    </source>
</evidence>
<keyword evidence="2" id="KW-0805">Transcription regulation</keyword>
<dbReference type="PANTHER" id="PTHR47998">
    <property type="entry name" value="TRANSCRIPTION FACTOR MYB51-LIKE ISOFORM X1"/>
    <property type="match status" value="1"/>
</dbReference>
<dbReference type="AlphaFoldDB" id="A0ABC8RMC0"/>
<name>A0ABC8RMC0_9AQUA</name>
<evidence type="ECO:0000259" key="7">
    <source>
        <dbReference type="SMART" id="SM00717"/>
    </source>
</evidence>
<keyword evidence="4" id="KW-0804">Transcription</keyword>
<evidence type="ECO:0000256" key="1">
    <source>
        <dbReference type="ARBA" id="ARBA00004123"/>
    </source>
</evidence>
<dbReference type="InterPro" id="IPR015495">
    <property type="entry name" value="Myb_TF_plants"/>
</dbReference>
<dbReference type="InterPro" id="IPR009057">
    <property type="entry name" value="Homeodomain-like_sf"/>
</dbReference>